<dbReference type="AlphaFoldDB" id="A0A2T8HPE2"/>
<evidence type="ECO:0008006" key="3">
    <source>
        <dbReference type="Google" id="ProtNLM"/>
    </source>
</evidence>
<name>A0A2T8HPE2_9RHOB</name>
<dbReference type="EMBL" id="QDKM01000017">
    <property type="protein sequence ID" value="PVH27290.1"/>
    <property type="molecule type" value="Genomic_DNA"/>
</dbReference>
<sequence>MLDERDVVASVRRLRLQELRLWVQNGWIKPAGSERGPVFDDLDVARIRLVCDLRKEMSLPNDAVPVVLSLIDQIHGLRRELHGLAQAIDTQPVEVRQAIATAYRAAMSKAG</sequence>
<protein>
    <recommendedName>
        <fullName evidence="3">HTH merR-type domain-containing protein</fullName>
    </recommendedName>
</protein>
<evidence type="ECO:0000313" key="1">
    <source>
        <dbReference type="EMBL" id="PVH27290.1"/>
    </source>
</evidence>
<keyword evidence="2" id="KW-1185">Reference proteome</keyword>
<proteinExistence type="predicted"/>
<dbReference type="Proteomes" id="UP000245911">
    <property type="component" value="Unassembled WGS sequence"/>
</dbReference>
<accession>A0A2T8HPE2</accession>
<organism evidence="1 2">
    <name type="scientific">Pararhodobacter oceanensis</name>
    <dbReference type="NCBI Taxonomy" id="2172121"/>
    <lineage>
        <taxon>Bacteria</taxon>
        <taxon>Pseudomonadati</taxon>
        <taxon>Pseudomonadota</taxon>
        <taxon>Alphaproteobacteria</taxon>
        <taxon>Rhodobacterales</taxon>
        <taxon>Paracoccaceae</taxon>
        <taxon>Pararhodobacter</taxon>
    </lineage>
</organism>
<dbReference type="Gene3D" id="1.10.1660.10">
    <property type="match status" value="1"/>
</dbReference>
<reference evidence="1 2" key="1">
    <citation type="submission" date="2018-04" db="EMBL/GenBank/DDBJ databases">
        <title>Pararhodobacter oceanense sp. nov., isolated from marine intertidal sediment.</title>
        <authorList>
            <person name="Wang X.-L."/>
            <person name="Du Z.-J."/>
        </authorList>
    </citation>
    <scope>NUCLEOTIDE SEQUENCE [LARGE SCALE GENOMIC DNA]</scope>
    <source>
        <strain evidence="1 2">AM505</strain>
    </source>
</reference>
<dbReference type="RefSeq" id="WP_116559969.1">
    <property type="nucleotide sequence ID" value="NZ_QDKM01000017.1"/>
</dbReference>
<gene>
    <name evidence="1" type="ORF">DDE20_18330</name>
</gene>
<evidence type="ECO:0000313" key="2">
    <source>
        <dbReference type="Proteomes" id="UP000245911"/>
    </source>
</evidence>
<comment type="caution">
    <text evidence="1">The sequence shown here is derived from an EMBL/GenBank/DDBJ whole genome shotgun (WGS) entry which is preliminary data.</text>
</comment>
<dbReference type="Pfam" id="PF13591">
    <property type="entry name" value="MerR_2"/>
    <property type="match status" value="1"/>
</dbReference>
<dbReference type="OrthoDB" id="9800876at2"/>